<dbReference type="InterPro" id="IPR036890">
    <property type="entry name" value="HATPase_C_sf"/>
</dbReference>
<dbReference type="PANTHER" id="PTHR43547">
    <property type="entry name" value="TWO-COMPONENT HISTIDINE KINASE"/>
    <property type="match status" value="1"/>
</dbReference>
<name>A0A558DYJ1_9GAMM</name>
<dbReference type="EMBL" id="VMNH01000021">
    <property type="protein sequence ID" value="TVO71456.1"/>
    <property type="molecule type" value="Genomic_DNA"/>
</dbReference>
<keyword evidence="3" id="KW-0418">Kinase</keyword>
<gene>
    <name evidence="3" type="ORF">FHP88_14135</name>
</gene>
<evidence type="ECO:0000313" key="4">
    <source>
        <dbReference type="Proteomes" id="UP000316649"/>
    </source>
</evidence>
<keyword evidence="1" id="KW-0597">Phosphoprotein</keyword>
<evidence type="ECO:0000313" key="3">
    <source>
        <dbReference type="EMBL" id="TVO71456.1"/>
    </source>
</evidence>
<dbReference type="InterPro" id="IPR005467">
    <property type="entry name" value="His_kinase_dom"/>
</dbReference>
<dbReference type="PANTHER" id="PTHR43547:SF2">
    <property type="entry name" value="HYBRID SIGNAL TRANSDUCTION HISTIDINE KINASE C"/>
    <property type="match status" value="1"/>
</dbReference>
<proteinExistence type="predicted"/>
<dbReference type="Pfam" id="PF02518">
    <property type="entry name" value="HATPase_c"/>
    <property type="match status" value="1"/>
</dbReference>
<dbReference type="GO" id="GO:0000155">
    <property type="term" value="F:phosphorelay sensor kinase activity"/>
    <property type="evidence" value="ECO:0007669"/>
    <property type="project" value="TreeGrafter"/>
</dbReference>
<protein>
    <submittedName>
        <fullName evidence="3">HAMP domain-containing histidine kinase</fullName>
    </submittedName>
</protein>
<dbReference type="InterPro" id="IPR003594">
    <property type="entry name" value="HATPase_dom"/>
</dbReference>
<keyword evidence="3" id="KW-0808">Transferase</keyword>
<accession>A0A558DYJ1</accession>
<reference evidence="3 4" key="1">
    <citation type="submission" date="2019-07" db="EMBL/GenBank/DDBJ databases">
        <title>The pathways for chlorine oxyanion respiration interact through the shared metabolite chlorate.</title>
        <authorList>
            <person name="Barnum T.P."/>
            <person name="Cheng Y."/>
            <person name="Hill K.A."/>
            <person name="Lucas L.N."/>
            <person name="Carlson H.K."/>
            <person name="Coates J.D."/>
        </authorList>
    </citation>
    <scope>NUCLEOTIDE SEQUENCE [LARGE SCALE GENOMIC DNA]</scope>
    <source>
        <strain evidence="3 4">BK-1</strain>
    </source>
</reference>
<dbReference type="AlphaFoldDB" id="A0A558DYJ1"/>
<dbReference type="Gene3D" id="3.30.565.10">
    <property type="entry name" value="Histidine kinase-like ATPase, C-terminal domain"/>
    <property type="match status" value="1"/>
</dbReference>
<evidence type="ECO:0000259" key="2">
    <source>
        <dbReference type="PROSITE" id="PS50109"/>
    </source>
</evidence>
<dbReference type="Proteomes" id="UP000316649">
    <property type="component" value="Unassembled WGS sequence"/>
</dbReference>
<dbReference type="PROSITE" id="PS50109">
    <property type="entry name" value="HIS_KIN"/>
    <property type="match status" value="1"/>
</dbReference>
<dbReference type="SMART" id="SM00387">
    <property type="entry name" value="HATPase_c"/>
    <property type="match status" value="1"/>
</dbReference>
<organism evidence="3 4">
    <name type="scientific">Sedimenticola selenatireducens</name>
    <dbReference type="NCBI Taxonomy" id="191960"/>
    <lineage>
        <taxon>Bacteria</taxon>
        <taxon>Pseudomonadati</taxon>
        <taxon>Pseudomonadota</taxon>
        <taxon>Gammaproteobacteria</taxon>
        <taxon>Chromatiales</taxon>
        <taxon>Sedimenticolaceae</taxon>
        <taxon>Sedimenticola</taxon>
    </lineage>
</organism>
<keyword evidence="4" id="KW-1185">Reference proteome</keyword>
<feature type="domain" description="Histidine kinase" evidence="2">
    <location>
        <begin position="9"/>
        <end position="222"/>
    </location>
</feature>
<dbReference type="SUPFAM" id="SSF55874">
    <property type="entry name" value="ATPase domain of HSP90 chaperone/DNA topoisomerase II/histidine kinase"/>
    <property type="match status" value="1"/>
</dbReference>
<dbReference type="OrthoDB" id="9122109at2"/>
<evidence type="ECO:0000256" key="1">
    <source>
        <dbReference type="ARBA" id="ARBA00022553"/>
    </source>
</evidence>
<sequence length="222" mass="25204">MKFYDVLASLIHDMKNSLSMVVHTLEQLTSDPSFHYDKPEQVTALQNEARRLNNNLIELLTLYKIENERISPTIEDVDVANFLAEIVAESSSSATANHIKLSYDCDPDLYGYFDEGLLRGVLNNLVGNGLRYTMDELRISAAQEDNYLVFRVEDNGVGYPKQMLAAQTSEDLHRDLAEGRTQLGIYFATMIAEMHKNKDQSGFIRLENNYRLPGGCFSVWLP</sequence>
<comment type="caution">
    <text evidence="3">The sequence shown here is derived from an EMBL/GenBank/DDBJ whole genome shotgun (WGS) entry which is preliminary data.</text>
</comment>
<dbReference type="RefSeq" id="WP_144359741.1">
    <property type="nucleotide sequence ID" value="NZ_VMNH01000021.1"/>
</dbReference>